<feature type="transmembrane region" description="Helical" evidence="1">
    <location>
        <begin position="49"/>
        <end position="70"/>
    </location>
</feature>
<sequence>MAKDKLFILFTIISVVSIIFFIASLNGLVFQNPSVTRLINISKLGSWQYWILVASFIIFIYFVYETSAYVNDIFKFKKMINTESKKIFLKNLPELEKISKKFGGSYKIKLNEVKKRWNIKTKN</sequence>
<keyword evidence="1" id="KW-0812">Transmembrane</keyword>
<evidence type="ECO:0000313" key="4">
    <source>
        <dbReference type="Proteomes" id="UP000050301"/>
    </source>
</evidence>
<keyword evidence="4" id="KW-1185">Reference proteome</keyword>
<dbReference type="Gene3D" id="1.20.58.290">
    <property type="entry name" value="Hypothetical membrane protein ta0354_69_121"/>
    <property type="match status" value="1"/>
</dbReference>
<name>A0A0Q0RIB9_9ARCH</name>
<keyword evidence="1" id="KW-1133">Transmembrane helix</keyword>
<evidence type="ECO:0000259" key="2">
    <source>
        <dbReference type="Pfam" id="PF11433"/>
    </source>
</evidence>
<dbReference type="InterPro" id="IPR036171">
    <property type="entry name" value="Ta0354_soluble_sf"/>
</dbReference>
<dbReference type="RefSeq" id="WP_048101780.1">
    <property type="nucleotide sequence ID" value="NZ_LKBH01000182.1"/>
</dbReference>
<keyword evidence="1" id="KW-0472">Membrane</keyword>
<feature type="transmembrane region" description="Helical" evidence="1">
    <location>
        <begin position="7"/>
        <end position="29"/>
    </location>
</feature>
<protein>
    <recommendedName>
        <fullName evidence="2">Uncharacterized membrane protein Ta0354 soluble domain-containing protein</fullName>
    </recommendedName>
</protein>
<dbReference type="Pfam" id="PF11433">
    <property type="entry name" value="DUF3198"/>
    <property type="match status" value="1"/>
</dbReference>
<reference evidence="3 4" key="1">
    <citation type="submission" date="2015-09" db="EMBL/GenBank/DDBJ databases">
        <title>Heavy metals and arsenic resistance mechanisms in polyextremophilic archaea of the family Ferroplasmaceae.</title>
        <authorList>
            <person name="Bulaev A.G."/>
            <person name="Kanygina A.V."/>
        </authorList>
    </citation>
    <scope>NUCLEOTIDE SEQUENCE [LARGE SCALE GENOMIC DNA]</scope>
    <source>
        <strain evidence="3 4">BH2</strain>
    </source>
</reference>
<comment type="caution">
    <text evidence="3">The sequence shown here is derived from an EMBL/GenBank/DDBJ whole genome shotgun (WGS) entry which is preliminary data.</text>
</comment>
<dbReference type="AlphaFoldDB" id="A0A0Q0RIB9"/>
<dbReference type="SUPFAM" id="SSF116858">
    <property type="entry name" value="Hypothetical membrane protein Ta0354, soluble domain"/>
    <property type="match status" value="1"/>
</dbReference>
<accession>A0A0Q0RIB9</accession>
<dbReference type="InParanoid" id="A0A0Q0RIB9"/>
<feature type="domain" description="Uncharacterised membrane protein Ta0354 soluble" evidence="2">
    <location>
        <begin position="74"/>
        <end position="120"/>
    </location>
</feature>
<organism evidence="3 4">
    <name type="scientific">Acidiplasma cupricumulans</name>
    <dbReference type="NCBI Taxonomy" id="312540"/>
    <lineage>
        <taxon>Archaea</taxon>
        <taxon>Methanobacteriati</taxon>
        <taxon>Thermoplasmatota</taxon>
        <taxon>Thermoplasmata</taxon>
        <taxon>Thermoplasmatales</taxon>
        <taxon>Ferroplasmaceae</taxon>
        <taxon>Acidiplasma</taxon>
    </lineage>
</organism>
<dbReference type="InterPro" id="IPR024504">
    <property type="entry name" value="Unchr_Ta0354_soluble_domain"/>
</dbReference>
<dbReference type="EMBL" id="LKBH01000182">
    <property type="protein sequence ID" value="KQB35127.1"/>
    <property type="molecule type" value="Genomic_DNA"/>
</dbReference>
<dbReference type="GeneID" id="84222193"/>
<evidence type="ECO:0000313" key="3">
    <source>
        <dbReference type="EMBL" id="KQB35127.1"/>
    </source>
</evidence>
<gene>
    <name evidence="3" type="ORF">AOG55_07730</name>
</gene>
<evidence type="ECO:0000256" key="1">
    <source>
        <dbReference type="SAM" id="Phobius"/>
    </source>
</evidence>
<dbReference type="Proteomes" id="UP000050301">
    <property type="component" value="Unassembled WGS sequence"/>
</dbReference>
<proteinExistence type="predicted"/>